<evidence type="ECO:0000256" key="5">
    <source>
        <dbReference type="ARBA" id="ARBA00022777"/>
    </source>
</evidence>
<comment type="caution">
    <text evidence="8">The sequence shown here is derived from an EMBL/GenBank/DDBJ whole genome shotgun (WGS) entry which is preliminary data.</text>
</comment>
<dbReference type="AlphaFoldDB" id="A0A4C1W8L9"/>
<evidence type="ECO:0000313" key="8">
    <source>
        <dbReference type="EMBL" id="GBP46852.1"/>
    </source>
</evidence>
<name>A0A4C1W8L9_EUMVA</name>
<accession>A0A4C1W8L9</accession>
<keyword evidence="3" id="KW-0808">Transferase</keyword>
<gene>
    <name evidence="8" type="primary">Dyrk2</name>
    <name evidence="8" type="ORF">EVAR_78553_1</name>
</gene>
<dbReference type="GO" id="GO:0005634">
    <property type="term" value="C:nucleus"/>
    <property type="evidence" value="ECO:0007669"/>
    <property type="project" value="TreeGrafter"/>
</dbReference>
<evidence type="ECO:0000256" key="1">
    <source>
        <dbReference type="ARBA" id="ARBA00008867"/>
    </source>
</evidence>
<evidence type="ECO:0000313" key="9">
    <source>
        <dbReference type="Proteomes" id="UP000299102"/>
    </source>
</evidence>
<evidence type="ECO:0000256" key="2">
    <source>
        <dbReference type="ARBA" id="ARBA00022527"/>
    </source>
</evidence>
<reference evidence="8 9" key="1">
    <citation type="journal article" date="2019" name="Commun. Biol.">
        <title>The bagworm genome reveals a unique fibroin gene that provides high tensile strength.</title>
        <authorList>
            <person name="Kono N."/>
            <person name="Nakamura H."/>
            <person name="Ohtoshi R."/>
            <person name="Tomita M."/>
            <person name="Numata K."/>
            <person name="Arakawa K."/>
        </authorList>
    </citation>
    <scope>NUCLEOTIDE SEQUENCE [LARGE SCALE GENOMIC DNA]</scope>
</reference>
<keyword evidence="2" id="KW-0723">Serine/threonine-protein kinase</keyword>
<keyword evidence="4" id="KW-0547">Nucleotide-binding</keyword>
<dbReference type="PANTHER" id="PTHR24058">
    <property type="entry name" value="DUAL SPECIFICITY PROTEIN KINASE"/>
    <property type="match status" value="1"/>
</dbReference>
<dbReference type="Gene3D" id="1.10.510.10">
    <property type="entry name" value="Transferase(Phosphotransferase) domain 1"/>
    <property type="match status" value="1"/>
</dbReference>
<keyword evidence="9" id="KW-1185">Reference proteome</keyword>
<dbReference type="GO" id="GO:0005856">
    <property type="term" value="C:cytoskeleton"/>
    <property type="evidence" value="ECO:0007669"/>
    <property type="project" value="TreeGrafter"/>
</dbReference>
<protein>
    <submittedName>
        <fullName evidence="8">Dual specificity tyrosine-phosphorylation-regulated kinase 2</fullName>
    </submittedName>
</protein>
<keyword evidence="5 8" id="KW-0418">Kinase</keyword>
<dbReference type="Proteomes" id="UP000299102">
    <property type="component" value="Unassembled WGS sequence"/>
</dbReference>
<dbReference type="PANTHER" id="PTHR24058:SF22">
    <property type="entry name" value="DUAL SPECIFICITY TYROSINE-PHOSPHORYLATION-REGULATED KINASE 4"/>
    <property type="match status" value="1"/>
</dbReference>
<dbReference type="STRING" id="151549.A0A4C1W8L9"/>
<comment type="similarity">
    <text evidence="1">Belongs to the protein kinase superfamily. CMGC Ser/Thr protein kinase family. MNB/DYRK subfamily.</text>
</comment>
<dbReference type="EMBL" id="BGZK01000490">
    <property type="protein sequence ID" value="GBP46852.1"/>
    <property type="molecule type" value="Genomic_DNA"/>
</dbReference>
<proteinExistence type="inferred from homology"/>
<evidence type="ECO:0000256" key="6">
    <source>
        <dbReference type="ARBA" id="ARBA00022840"/>
    </source>
</evidence>
<evidence type="ECO:0000256" key="4">
    <source>
        <dbReference type="ARBA" id="ARBA00022741"/>
    </source>
</evidence>
<sequence>MLAPCFQKQIKFLCESVHSSHALVWTCVTQLYIPVVSRREKVITTLVATTVTSAQPVLGCILAELHTGYPLFPGENEAEQLACIMELLGPPPPDLLLHATRKRLFFDSKGSPRTVTNSKGRKRRPGSRALAAAARTDDPAFLHFLHRCLESVSVTSSSPAERNVARVVLMIGHGMSERCELSEFVVYVLSLACNG</sequence>
<dbReference type="GO" id="GO:0005737">
    <property type="term" value="C:cytoplasm"/>
    <property type="evidence" value="ECO:0007669"/>
    <property type="project" value="TreeGrafter"/>
</dbReference>
<dbReference type="OrthoDB" id="9332038at2759"/>
<dbReference type="InterPro" id="IPR011009">
    <property type="entry name" value="Kinase-like_dom_sf"/>
</dbReference>
<evidence type="ECO:0000256" key="7">
    <source>
        <dbReference type="SAM" id="MobiDB-lite"/>
    </source>
</evidence>
<organism evidence="8 9">
    <name type="scientific">Eumeta variegata</name>
    <name type="common">Bagworm moth</name>
    <name type="synonym">Eumeta japonica</name>
    <dbReference type="NCBI Taxonomy" id="151549"/>
    <lineage>
        <taxon>Eukaryota</taxon>
        <taxon>Metazoa</taxon>
        <taxon>Ecdysozoa</taxon>
        <taxon>Arthropoda</taxon>
        <taxon>Hexapoda</taxon>
        <taxon>Insecta</taxon>
        <taxon>Pterygota</taxon>
        <taxon>Neoptera</taxon>
        <taxon>Endopterygota</taxon>
        <taxon>Lepidoptera</taxon>
        <taxon>Glossata</taxon>
        <taxon>Ditrysia</taxon>
        <taxon>Tineoidea</taxon>
        <taxon>Psychidae</taxon>
        <taxon>Oiketicinae</taxon>
        <taxon>Eumeta</taxon>
    </lineage>
</organism>
<dbReference type="GO" id="GO:0005524">
    <property type="term" value="F:ATP binding"/>
    <property type="evidence" value="ECO:0007669"/>
    <property type="project" value="UniProtKB-KW"/>
</dbReference>
<keyword evidence="6" id="KW-0067">ATP-binding</keyword>
<dbReference type="InterPro" id="IPR050494">
    <property type="entry name" value="Ser_Thr_dual-spec_kinase"/>
</dbReference>
<dbReference type="GO" id="GO:0004674">
    <property type="term" value="F:protein serine/threonine kinase activity"/>
    <property type="evidence" value="ECO:0007669"/>
    <property type="project" value="UniProtKB-KW"/>
</dbReference>
<feature type="region of interest" description="Disordered" evidence="7">
    <location>
        <begin position="109"/>
        <end position="128"/>
    </location>
</feature>
<evidence type="ECO:0000256" key="3">
    <source>
        <dbReference type="ARBA" id="ARBA00022679"/>
    </source>
</evidence>
<dbReference type="SUPFAM" id="SSF56112">
    <property type="entry name" value="Protein kinase-like (PK-like)"/>
    <property type="match status" value="1"/>
</dbReference>